<keyword evidence="2" id="KW-1185">Reference proteome</keyword>
<sequence>MVYLRVAMAPYQRRWVCLGGEHHHPTTCICHQSWLISRFPATMCHVIISSGYPRLRVSHRIAITLSILVYFPNDYPPVAIALSVADSGIFSFEEILSNIRMQPAGSWTSLFVCSVFPFSNNGQLRCRPNLTDFPPLSEWRFTPSVTEYPFEV</sequence>
<name>A0AA39IYE8_9AGAR</name>
<evidence type="ECO:0000313" key="1">
    <source>
        <dbReference type="EMBL" id="KAK0431454.1"/>
    </source>
</evidence>
<dbReference type="Proteomes" id="UP001175226">
    <property type="component" value="Unassembled WGS sequence"/>
</dbReference>
<comment type="caution">
    <text evidence="1">The sequence shown here is derived from an EMBL/GenBank/DDBJ whole genome shotgun (WGS) entry which is preliminary data.</text>
</comment>
<accession>A0AA39IYE8</accession>
<reference evidence="1" key="1">
    <citation type="submission" date="2023-06" db="EMBL/GenBank/DDBJ databases">
        <authorList>
            <consortium name="Lawrence Berkeley National Laboratory"/>
            <person name="Ahrendt S."/>
            <person name="Sahu N."/>
            <person name="Indic B."/>
            <person name="Wong-Bajracharya J."/>
            <person name="Merenyi Z."/>
            <person name="Ke H.-M."/>
            <person name="Monk M."/>
            <person name="Kocsube S."/>
            <person name="Drula E."/>
            <person name="Lipzen A."/>
            <person name="Balint B."/>
            <person name="Henrissat B."/>
            <person name="Andreopoulos B."/>
            <person name="Martin F.M."/>
            <person name="Harder C.B."/>
            <person name="Rigling D."/>
            <person name="Ford K.L."/>
            <person name="Foster G.D."/>
            <person name="Pangilinan J."/>
            <person name="Papanicolaou A."/>
            <person name="Barry K."/>
            <person name="LaButti K."/>
            <person name="Viragh M."/>
            <person name="Koriabine M."/>
            <person name="Yan M."/>
            <person name="Riley R."/>
            <person name="Champramary S."/>
            <person name="Plett K.L."/>
            <person name="Tsai I.J."/>
            <person name="Slot J."/>
            <person name="Sipos G."/>
            <person name="Plett J."/>
            <person name="Nagy L.G."/>
            <person name="Grigoriev I.V."/>
        </authorList>
    </citation>
    <scope>NUCLEOTIDE SEQUENCE</scope>
    <source>
        <strain evidence="1">FPL87.14</strain>
    </source>
</reference>
<protein>
    <submittedName>
        <fullName evidence="1">Uncharacterized protein</fullName>
    </submittedName>
</protein>
<gene>
    <name evidence="1" type="ORF">EV421DRAFT_169619</name>
</gene>
<proteinExistence type="predicted"/>
<organism evidence="1 2">
    <name type="scientific">Armillaria borealis</name>
    <dbReference type="NCBI Taxonomy" id="47425"/>
    <lineage>
        <taxon>Eukaryota</taxon>
        <taxon>Fungi</taxon>
        <taxon>Dikarya</taxon>
        <taxon>Basidiomycota</taxon>
        <taxon>Agaricomycotina</taxon>
        <taxon>Agaricomycetes</taxon>
        <taxon>Agaricomycetidae</taxon>
        <taxon>Agaricales</taxon>
        <taxon>Marasmiineae</taxon>
        <taxon>Physalacriaceae</taxon>
        <taxon>Armillaria</taxon>
    </lineage>
</organism>
<evidence type="ECO:0000313" key="2">
    <source>
        <dbReference type="Proteomes" id="UP001175226"/>
    </source>
</evidence>
<dbReference type="AlphaFoldDB" id="A0AA39IYE8"/>
<dbReference type="EMBL" id="JAUEPT010000114">
    <property type="protein sequence ID" value="KAK0431454.1"/>
    <property type="molecule type" value="Genomic_DNA"/>
</dbReference>